<dbReference type="SUPFAM" id="SSF52058">
    <property type="entry name" value="L domain-like"/>
    <property type="match status" value="1"/>
</dbReference>
<protein>
    <recommendedName>
        <fullName evidence="20">Protein kinase domain-containing protein</fullName>
    </recommendedName>
</protein>
<evidence type="ECO:0000256" key="15">
    <source>
        <dbReference type="ARBA" id="ARBA00023157"/>
    </source>
</evidence>
<dbReference type="InterPro" id="IPR008271">
    <property type="entry name" value="Ser/Thr_kinase_AS"/>
</dbReference>
<dbReference type="FunFam" id="1.10.510.10:FF:000468">
    <property type="entry name" value="PTI1-like tyrosine-protein kinase 3"/>
    <property type="match status" value="1"/>
</dbReference>
<comment type="subcellular location">
    <subcellularLocation>
        <location evidence="1">Cell membrane</location>
        <topology evidence="1">Single-pass membrane protein</topology>
    </subcellularLocation>
</comment>
<evidence type="ECO:0000313" key="22">
    <source>
        <dbReference type="Proteomes" id="UP000607653"/>
    </source>
</evidence>
<keyword evidence="6" id="KW-0808">Transferase</keyword>
<keyword evidence="3" id="KW-1003">Cell membrane</keyword>
<dbReference type="InterPro" id="IPR052422">
    <property type="entry name" value="Auxin_Ser/Thr_Kinase"/>
</dbReference>
<dbReference type="FunFam" id="3.80.10.10:FF:000190">
    <property type="entry name" value="Receptor-like kinase TMK4"/>
    <property type="match status" value="1"/>
</dbReference>
<evidence type="ECO:0000256" key="4">
    <source>
        <dbReference type="ARBA" id="ARBA00022527"/>
    </source>
</evidence>
<evidence type="ECO:0000256" key="2">
    <source>
        <dbReference type="ARBA" id="ARBA00008684"/>
    </source>
</evidence>
<keyword evidence="8" id="KW-0732">Signal</keyword>
<evidence type="ECO:0000256" key="18">
    <source>
        <dbReference type="PROSITE-ProRule" id="PRU10141"/>
    </source>
</evidence>
<dbReference type="Gene3D" id="1.10.510.10">
    <property type="entry name" value="Transferase(Phosphotransferase) domain 1"/>
    <property type="match status" value="1"/>
</dbReference>
<keyword evidence="15" id="KW-1015">Disulfide bond</keyword>
<evidence type="ECO:0000256" key="13">
    <source>
        <dbReference type="ARBA" id="ARBA00022989"/>
    </source>
</evidence>
<keyword evidence="13 19" id="KW-1133">Transmembrane helix</keyword>
<dbReference type="CDD" id="cd14066">
    <property type="entry name" value="STKc_IRAK"/>
    <property type="match status" value="1"/>
</dbReference>
<keyword evidence="9" id="KW-0677">Repeat</keyword>
<keyword evidence="16" id="KW-0675">Receptor</keyword>
<dbReference type="Pfam" id="PF08263">
    <property type="entry name" value="LRRNT_2"/>
    <property type="match status" value="2"/>
</dbReference>
<keyword evidence="12 18" id="KW-0067">ATP-binding</keyword>
<evidence type="ECO:0000256" key="6">
    <source>
        <dbReference type="ARBA" id="ARBA00022679"/>
    </source>
</evidence>
<dbReference type="SMART" id="SM00369">
    <property type="entry name" value="LRR_TYP"/>
    <property type="match status" value="4"/>
</dbReference>
<dbReference type="PROSITE" id="PS50011">
    <property type="entry name" value="PROTEIN_KINASE_DOM"/>
    <property type="match status" value="1"/>
</dbReference>
<keyword evidence="17" id="KW-0325">Glycoprotein</keyword>
<dbReference type="AlphaFoldDB" id="A0A822ZS12"/>
<dbReference type="EMBL" id="DUZY01000007">
    <property type="protein sequence ID" value="DAD46139.1"/>
    <property type="molecule type" value="Genomic_DNA"/>
</dbReference>
<proteinExistence type="inferred from homology"/>
<evidence type="ECO:0000256" key="9">
    <source>
        <dbReference type="ARBA" id="ARBA00022737"/>
    </source>
</evidence>
<evidence type="ECO:0000256" key="17">
    <source>
        <dbReference type="ARBA" id="ARBA00023180"/>
    </source>
</evidence>
<evidence type="ECO:0000256" key="12">
    <source>
        <dbReference type="ARBA" id="ARBA00022840"/>
    </source>
</evidence>
<comment type="similarity">
    <text evidence="2">Belongs to the protein kinase superfamily. Ser/Thr protein kinase family.</text>
</comment>
<evidence type="ECO:0000256" key="10">
    <source>
        <dbReference type="ARBA" id="ARBA00022741"/>
    </source>
</evidence>
<dbReference type="GO" id="GO:0005524">
    <property type="term" value="F:ATP binding"/>
    <property type="evidence" value="ECO:0007669"/>
    <property type="project" value="UniProtKB-UniRule"/>
</dbReference>
<dbReference type="Proteomes" id="UP000607653">
    <property type="component" value="Unassembled WGS sequence"/>
</dbReference>
<feature type="domain" description="Protein kinase" evidence="20">
    <location>
        <begin position="522"/>
        <end position="802"/>
    </location>
</feature>
<evidence type="ECO:0000256" key="16">
    <source>
        <dbReference type="ARBA" id="ARBA00023170"/>
    </source>
</evidence>
<keyword evidence="14 19" id="KW-0472">Membrane</keyword>
<comment type="caution">
    <text evidence="21">The sequence shown here is derived from an EMBL/GenBank/DDBJ whole genome shotgun (WGS) entry which is preliminary data.</text>
</comment>
<evidence type="ECO:0000259" key="20">
    <source>
        <dbReference type="PROSITE" id="PS50011"/>
    </source>
</evidence>
<evidence type="ECO:0000256" key="3">
    <source>
        <dbReference type="ARBA" id="ARBA00022475"/>
    </source>
</evidence>
<sequence>MEKWRTFFLLSFLSFAIYGLLSLVVADDAAIMNKLAVSLSPAPSDWSGTDPCNWTGVSCDANERITAIGLASKSLTGALPSDLNQLTQLRILDVNNNHITGPLPSLANLTNLQQVYLDSNNFSSVPGSFLTGLISLQTLSLSENSHLEPWSIPLDLAQSSSLVTLYASNANVMGTIPDIFGSLPNLQSLRLSYSNLTGILPPSLKGSYIKNLWLNSQAYGLSGTIDVLGTIAQLSQVWLHANKFSGPIPDLSKSTSLFDLQLRDNQYTGIVPETLMSLPSLQNVTLQNNKLQGPYPQFKSSVNVAIGTNNNFCNQEPGPCDPQVTALLSLAGGFGYPISLSDAWDGNDACQGWSFVTCQGTNVTGINLGMQQLSGTISSAIANFTSLKNLYPNDNNLTGPIPIELTGLTQLQTLDVSNNNLTGIIPDFPASLNLKTSGNPLLGNVFATSGSSTSVSPGLIAGAVTAVVVFLGIASIISYKCYSKKRHQKFGQVHENGKEIQLFEGENAVIPIEVLQRVTDNFSGENILGRGGFGVVYKGKLHDGTQIAVKRMESASMGTKGLREFHAEVSMLRRVKHRHLVAVLGFCINGNERFLIYEFMSQGTLGQHLFKWNENKYPPLTWKERVIIALDVARGLEYLHIFFAQQSFIHRDLKPSNILLGDGMRAKVADFGLVKNTPDEKCSLYTRVAGTFGYLAPEYAATERVTTKVDVYAFGVVLMELITGRKVVDTTVSEEEFHLVTWFRGFLTNKDNIREAIDPTLDPDDETLGNICKVAELADHCTREPSQRPDMVHLVNALSPLVEHWEPTFHEDEEILAINLQRSLSSSFVAMAREIGIAKESLEFRVEHGCN</sequence>
<dbReference type="PANTHER" id="PTHR47986:SF10">
    <property type="entry name" value="RECEPTOR-LIKE KINASE TMK4"/>
    <property type="match status" value="1"/>
</dbReference>
<reference evidence="21 22" key="1">
    <citation type="journal article" date="2020" name="Mol. Biol. Evol.">
        <title>Distinct Expression and Methylation Patterns for Genes with Different Fates following a Single Whole-Genome Duplication in Flowering Plants.</title>
        <authorList>
            <person name="Shi T."/>
            <person name="Rahmani R.S."/>
            <person name="Gugger P.F."/>
            <person name="Wang M."/>
            <person name="Li H."/>
            <person name="Zhang Y."/>
            <person name="Li Z."/>
            <person name="Wang Q."/>
            <person name="Van de Peer Y."/>
            <person name="Marchal K."/>
            <person name="Chen J."/>
        </authorList>
    </citation>
    <scope>NUCLEOTIDE SEQUENCE [LARGE SCALE GENOMIC DNA]</scope>
    <source>
        <tissue evidence="21">Leaf</tissue>
    </source>
</reference>
<evidence type="ECO:0000256" key="1">
    <source>
        <dbReference type="ARBA" id="ARBA00004162"/>
    </source>
</evidence>
<dbReference type="PROSITE" id="PS00107">
    <property type="entry name" value="PROTEIN_KINASE_ATP"/>
    <property type="match status" value="1"/>
</dbReference>
<dbReference type="InterPro" id="IPR017441">
    <property type="entry name" value="Protein_kinase_ATP_BS"/>
</dbReference>
<dbReference type="InterPro" id="IPR003591">
    <property type="entry name" value="Leu-rich_rpt_typical-subtyp"/>
</dbReference>
<dbReference type="SMART" id="SM00220">
    <property type="entry name" value="S_TKc"/>
    <property type="match status" value="1"/>
</dbReference>
<dbReference type="InterPro" id="IPR032675">
    <property type="entry name" value="LRR_dom_sf"/>
</dbReference>
<name>A0A822ZS12_NELNU</name>
<dbReference type="Gene3D" id="3.80.10.10">
    <property type="entry name" value="Ribonuclease Inhibitor"/>
    <property type="match status" value="2"/>
</dbReference>
<dbReference type="FunFam" id="3.30.200.20:FF:000039">
    <property type="entry name" value="receptor-like protein kinase FERONIA"/>
    <property type="match status" value="1"/>
</dbReference>
<organism evidence="21 22">
    <name type="scientific">Nelumbo nucifera</name>
    <name type="common">Sacred lotus</name>
    <dbReference type="NCBI Taxonomy" id="4432"/>
    <lineage>
        <taxon>Eukaryota</taxon>
        <taxon>Viridiplantae</taxon>
        <taxon>Streptophyta</taxon>
        <taxon>Embryophyta</taxon>
        <taxon>Tracheophyta</taxon>
        <taxon>Spermatophyta</taxon>
        <taxon>Magnoliopsida</taxon>
        <taxon>Proteales</taxon>
        <taxon>Nelumbonaceae</taxon>
        <taxon>Nelumbo</taxon>
    </lineage>
</organism>
<dbReference type="InterPro" id="IPR000719">
    <property type="entry name" value="Prot_kinase_dom"/>
</dbReference>
<keyword evidence="10 18" id="KW-0547">Nucleotide-binding</keyword>
<dbReference type="InterPro" id="IPR011009">
    <property type="entry name" value="Kinase-like_dom_sf"/>
</dbReference>
<feature type="binding site" evidence="18">
    <location>
        <position position="550"/>
    </location>
    <ligand>
        <name>ATP</name>
        <dbReference type="ChEBI" id="CHEBI:30616"/>
    </ligand>
</feature>
<dbReference type="Gene3D" id="3.30.200.20">
    <property type="entry name" value="Phosphorylase Kinase, domain 1"/>
    <property type="match status" value="1"/>
</dbReference>
<keyword evidence="11" id="KW-0418">Kinase</keyword>
<keyword evidence="4" id="KW-0723">Serine/threonine-protein kinase</keyword>
<feature type="transmembrane region" description="Helical" evidence="19">
    <location>
        <begin position="459"/>
        <end position="479"/>
    </location>
</feature>
<evidence type="ECO:0000256" key="7">
    <source>
        <dbReference type="ARBA" id="ARBA00022692"/>
    </source>
</evidence>
<accession>A0A822ZS12</accession>
<gene>
    <name evidence="21" type="ORF">HUJ06_004369</name>
</gene>
<dbReference type="PROSITE" id="PS00108">
    <property type="entry name" value="PROTEIN_KINASE_ST"/>
    <property type="match status" value="1"/>
</dbReference>
<dbReference type="InterPro" id="IPR001611">
    <property type="entry name" value="Leu-rich_rpt"/>
</dbReference>
<evidence type="ECO:0000256" key="8">
    <source>
        <dbReference type="ARBA" id="ARBA00022729"/>
    </source>
</evidence>
<evidence type="ECO:0000256" key="19">
    <source>
        <dbReference type="SAM" id="Phobius"/>
    </source>
</evidence>
<dbReference type="GO" id="GO:0004674">
    <property type="term" value="F:protein serine/threonine kinase activity"/>
    <property type="evidence" value="ECO:0007669"/>
    <property type="project" value="UniProtKB-KW"/>
</dbReference>
<dbReference type="SUPFAM" id="SSF56112">
    <property type="entry name" value="Protein kinase-like (PK-like)"/>
    <property type="match status" value="1"/>
</dbReference>
<dbReference type="Pfam" id="PF00560">
    <property type="entry name" value="LRR_1"/>
    <property type="match status" value="3"/>
</dbReference>
<keyword evidence="22" id="KW-1185">Reference proteome</keyword>
<dbReference type="InterPro" id="IPR013210">
    <property type="entry name" value="LRR_N_plant-typ"/>
</dbReference>
<evidence type="ECO:0000256" key="14">
    <source>
        <dbReference type="ARBA" id="ARBA00023136"/>
    </source>
</evidence>
<dbReference type="PANTHER" id="PTHR47986">
    <property type="entry name" value="OSJNBA0070M12.3 PROTEIN"/>
    <property type="match status" value="1"/>
</dbReference>
<dbReference type="FunFam" id="3.80.10.10:FF:000129">
    <property type="entry name" value="Leucine-rich repeat receptor-like kinase"/>
    <property type="match status" value="1"/>
</dbReference>
<evidence type="ECO:0000256" key="5">
    <source>
        <dbReference type="ARBA" id="ARBA00022614"/>
    </source>
</evidence>
<keyword evidence="7 19" id="KW-0812">Transmembrane</keyword>
<dbReference type="Pfam" id="PF00069">
    <property type="entry name" value="Pkinase"/>
    <property type="match status" value="1"/>
</dbReference>
<dbReference type="GO" id="GO:0005886">
    <property type="term" value="C:plasma membrane"/>
    <property type="evidence" value="ECO:0007669"/>
    <property type="project" value="UniProtKB-SubCell"/>
</dbReference>
<keyword evidence="5" id="KW-0433">Leucine-rich repeat</keyword>
<evidence type="ECO:0000313" key="21">
    <source>
        <dbReference type="EMBL" id="DAD46139.1"/>
    </source>
</evidence>
<evidence type="ECO:0000256" key="11">
    <source>
        <dbReference type="ARBA" id="ARBA00022777"/>
    </source>
</evidence>
<dbReference type="PROSITE" id="PS51450">
    <property type="entry name" value="LRR"/>
    <property type="match status" value="1"/>
</dbReference>